<comment type="caution">
    <text evidence="2">The sequence shown here is derived from an EMBL/GenBank/DDBJ whole genome shotgun (WGS) entry which is preliminary data.</text>
</comment>
<feature type="compositionally biased region" description="Low complexity" evidence="1">
    <location>
        <begin position="36"/>
        <end position="50"/>
    </location>
</feature>
<name>A0A1V9XAY3_9ACAR</name>
<organism evidence="2 3">
    <name type="scientific">Tropilaelaps mercedesae</name>
    <dbReference type="NCBI Taxonomy" id="418985"/>
    <lineage>
        <taxon>Eukaryota</taxon>
        <taxon>Metazoa</taxon>
        <taxon>Ecdysozoa</taxon>
        <taxon>Arthropoda</taxon>
        <taxon>Chelicerata</taxon>
        <taxon>Arachnida</taxon>
        <taxon>Acari</taxon>
        <taxon>Parasitiformes</taxon>
        <taxon>Mesostigmata</taxon>
        <taxon>Gamasina</taxon>
        <taxon>Dermanyssoidea</taxon>
        <taxon>Laelapidae</taxon>
        <taxon>Tropilaelaps</taxon>
    </lineage>
</organism>
<gene>
    <name evidence="2" type="ORF">BIW11_11459</name>
</gene>
<dbReference type="Proteomes" id="UP000192247">
    <property type="component" value="Unassembled WGS sequence"/>
</dbReference>
<keyword evidence="3" id="KW-1185">Reference proteome</keyword>
<evidence type="ECO:0000313" key="3">
    <source>
        <dbReference type="Proteomes" id="UP000192247"/>
    </source>
</evidence>
<feature type="non-terminal residue" evidence="2">
    <location>
        <position position="1"/>
    </location>
</feature>
<reference evidence="2 3" key="1">
    <citation type="journal article" date="2017" name="Gigascience">
        <title>Draft genome of the honey bee ectoparasitic mite, Tropilaelaps mercedesae, is shaped by the parasitic life history.</title>
        <authorList>
            <person name="Dong X."/>
            <person name="Armstrong S.D."/>
            <person name="Xia D."/>
            <person name="Makepeace B.L."/>
            <person name="Darby A.C."/>
            <person name="Kadowaki T."/>
        </authorList>
    </citation>
    <scope>NUCLEOTIDE SEQUENCE [LARGE SCALE GENOMIC DNA]</scope>
    <source>
        <strain evidence="2">Wuxi-XJTLU</strain>
    </source>
</reference>
<sequence length="103" mass="11460">RRKCRLRPGGLERQHRRRDGQTRYGGVRRPTTPIRPAEAASPSAEPTSPSGADEKRRRGRLLGAEGGRRPRTGNIPDALSNEQERPVSRTDGAERGKSWHGSR</sequence>
<feature type="non-terminal residue" evidence="2">
    <location>
        <position position="103"/>
    </location>
</feature>
<accession>A0A1V9XAY3</accession>
<dbReference type="AlphaFoldDB" id="A0A1V9XAY3"/>
<feature type="region of interest" description="Disordered" evidence="1">
    <location>
        <begin position="1"/>
        <end position="103"/>
    </location>
</feature>
<evidence type="ECO:0000313" key="2">
    <source>
        <dbReference type="EMBL" id="OQR70700.1"/>
    </source>
</evidence>
<protein>
    <submittedName>
        <fullName evidence="2">Uncharacterized protein</fullName>
    </submittedName>
</protein>
<dbReference type="InParanoid" id="A0A1V9XAY3"/>
<proteinExistence type="predicted"/>
<dbReference type="EMBL" id="MNPL01016538">
    <property type="protein sequence ID" value="OQR70700.1"/>
    <property type="molecule type" value="Genomic_DNA"/>
</dbReference>
<feature type="compositionally biased region" description="Basic and acidic residues" evidence="1">
    <location>
        <begin position="82"/>
        <end position="97"/>
    </location>
</feature>
<evidence type="ECO:0000256" key="1">
    <source>
        <dbReference type="SAM" id="MobiDB-lite"/>
    </source>
</evidence>